<organism evidence="1 2">
    <name type="scientific">Magnetospirillum aberrantis SpK</name>
    <dbReference type="NCBI Taxonomy" id="908842"/>
    <lineage>
        <taxon>Bacteria</taxon>
        <taxon>Pseudomonadati</taxon>
        <taxon>Pseudomonadota</taxon>
        <taxon>Alphaproteobacteria</taxon>
        <taxon>Rhodospirillales</taxon>
        <taxon>Rhodospirillaceae</taxon>
        <taxon>Magnetospirillum</taxon>
    </lineage>
</organism>
<dbReference type="RefSeq" id="WP_163674660.1">
    <property type="nucleotide sequence ID" value="NZ_JAAIYP010000009.1"/>
</dbReference>
<reference evidence="1 2" key="1">
    <citation type="submission" date="2020-02" db="EMBL/GenBank/DDBJ databases">
        <authorList>
            <person name="Dziuba M."/>
            <person name="Kuznetsov B."/>
            <person name="Mardanov A."/>
            <person name="Ravin N."/>
            <person name="Grouzdev D."/>
        </authorList>
    </citation>
    <scope>NUCLEOTIDE SEQUENCE [LARGE SCALE GENOMIC DNA]</scope>
    <source>
        <strain evidence="1 2">SpK</strain>
    </source>
</reference>
<protein>
    <submittedName>
        <fullName evidence="1">Uncharacterized protein</fullName>
    </submittedName>
</protein>
<accession>A0A7C9QRW0</accession>
<comment type="caution">
    <text evidence="1">The sequence shown here is derived from an EMBL/GenBank/DDBJ whole genome shotgun (WGS) entry which is preliminary data.</text>
</comment>
<evidence type="ECO:0000313" key="1">
    <source>
        <dbReference type="EMBL" id="NFV79023.1"/>
    </source>
</evidence>
<sequence length="83" mass="9068">MKIGNVVTALERLSGAVDAMQRETVSCRRNLMVFRARMDSVGTKVAAMQDSLVRTMDILLEAETEARRAADIFRATAQGHSAA</sequence>
<gene>
    <name evidence="1" type="ORF">G4223_02695</name>
</gene>
<evidence type="ECO:0000313" key="2">
    <source>
        <dbReference type="Proteomes" id="UP000480684"/>
    </source>
</evidence>
<dbReference type="EMBL" id="JAAIYP010000009">
    <property type="protein sequence ID" value="NFV79023.1"/>
    <property type="molecule type" value="Genomic_DNA"/>
</dbReference>
<dbReference type="Proteomes" id="UP000480684">
    <property type="component" value="Unassembled WGS sequence"/>
</dbReference>
<keyword evidence="2" id="KW-1185">Reference proteome</keyword>
<name>A0A7C9QRW0_9PROT</name>
<dbReference type="AlphaFoldDB" id="A0A7C9QRW0"/>
<proteinExistence type="predicted"/>